<comment type="caution">
    <text evidence="1">The sequence shown here is derived from an EMBL/GenBank/DDBJ whole genome shotgun (WGS) entry which is preliminary data.</text>
</comment>
<dbReference type="AlphaFoldDB" id="A0A4Y2RVQ9"/>
<accession>A0A4Y2RVQ9</accession>
<name>A0A4Y2RVQ9_ARAVE</name>
<proteinExistence type="predicted"/>
<reference evidence="1 2" key="1">
    <citation type="journal article" date="2019" name="Sci. Rep.">
        <title>Orb-weaving spider Araneus ventricosus genome elucidates the spidroin gene catalogue.</title>
        <authorList>
            <person name="Kono N."/>
            <person name="Nakamura H."/>
            <person name="Ohtoshi R."/>
            <person name="Moran D.A.P."/>
            <person name="Shinohara A."/>
            <person name="Yoshida Y."/>
            <person name="Fujiwara M."/>
            <person name="Mori M."/>
            <person name="Tomita M."/>
            <person name="Arakawa K."/>
        </authorList>
    </citation>
    <scope>NUCLEOTIDE SEQUENCE [LARGE SCALE GENOMIC DNA]</scope>
</reference>
<dbReference type="Proteomes" id="UP000499080">
    <property type="component" value="Unassembled WGS sequence"/>
</dbReference>
<gene>
    <name evidence="1" type="ORF">AVEN_21837_1</name>
</gene>
<organism evidence="1 2">
    <name type="scientific">Araneus ventricosus</name>
    <name type="common">Orbweaver spider</name>
    <name type="synonym">Epeira ventricosa</name>
    <dbReference type="NCBI Taxonomy" id="182803"/>
    <lineage>
        <taxon>Eukaryota</taxon>
        <taxon>Metazoa</taxon>
        <taxon>Ecdysozoa</taxon>
        <taxon>Arthropoda</taxon>
        <taxon>Chelicerata</taxon>
        <taxon>Arachnida</taxon>
        <taxon>Araneae</taxon>
        <taxon>Araneomorphae</taxon>
        <taxon>Entelegynae</taxon>
        <taxon>Araneoidea</taxon>
        <taxon>Araneidae</taxon>
        <taxon>Araneus</taxon>
    </lineage>
</organism>
<evidence type="ECO:0000313" key="1">
    <source>
        <dbReference type="EMBL" id="GBN79952.1"/>
    </source>
</evidence>
<keyword evidence="2" id="KW-1185">Reference proteome</keyword>
<sequence>MKCRVWAWGFTASHRQCTEESGFRFSLKNEGSWVSVSLDGILRRHNSSMKNVELSVWAWGFLCRFTIRTKSKWFDFLKTEGSGGRVSLDGHSDVITFK</sequence>
<evidence type="ECO:0000313" key="2">
    <source>
        <dbReference type="Proteomes" id="UP000499080"/>
    </source>
</evidence>
<dbReference type="EMBL" id="BGPR01018718">
    <property type="protein sequence ID" value="GBN79952.1"/>
    <property type="molecule type" value="Genomic_DNA"/>
</dbReference>
<protein>
    <submittedName>
        <fullName evidence="1">Uncharacterized protein</fullName>
    </submittedName>
</protein>